<reference evidence="1" key="1">
    <citation type="journal article" date="2019" name="Sci. Rep.">
        <title>Draft genome of Tanacetum cinerariifolium, the natural source of mosquito coil.</title>
        <authorList>
            <person name="Yamashiro T."/>
            <person name="Shiraishi A."/>
            <person name="Satake H."/>
            <person name="Nakayama K."/>
        </authorList>
    </citation>
    <scope>NUCLEOTIDE SEQUENCE</scope>
</reference>
<dbReference type="EMBL" id="BKCJ011868184">
    <property type="protein sequence ID" value="GFD59701.1"/>
    <property type="molecule type" value="Genomic_DNA"/>
</dbReference>
<protein>
    <submittedName>
        <fullName evidence="1">Uncharacterized protein</fullName>
    </submittedName>
</protein>
<name>A0A699XS01_TANCI</name>
<gene>
    <name evidence="1" type="ORF">Tci_931670</name>
</gene>
<accession>A0A699XS01</accession>
<feature type="non-terminal residue" evidence="1">
    <location>
        <position position="1"/>
    </location>
</feature>
<feature type="non-terminal residue" evidence="1">
    <location>
        <position position="79"/>
    </location>
</feature>
<organism evidence="1">
    <name type="scientific">Tanacetum cinerariifolium</name>
    <name type="common">Dalmatian daisy</name>
    <name type="synonym">Chrysanthemum cinerariifolium</name>
    <dbReference type="NCBI Taxonomy" id="118510"/>
    <lineage>
        <taxon>Eukaryota</taxon>
        <taxon>Viridiplantae</taxon>
        <taxon>Streptophyta</taxon>
        <taxon>Embryophyta</taxon>
        <taxon>Tracheophyta</taxon>
        <taxon>Spermatophyta</taxon>
        <taxon>Magnoliopsida</taxon>
        <taxon>eudicotyledons</taxon>
        <taxon>Gunneridae</taxon>
        <taxon>Pentapetalae</taxon>
        <taxon>asterids</taxon>
        <taxon>campanulids</taxon>
        <taxon>Asterales</taxon>
        <taxon>Asteraceae</taxon>
        <taxon>Asteroideae</taxon>
        <taxon>Anthemideae</taxon>
        <taxon>Anthemidinae</taxon>
        <taxon>Tanacetum</taxon>
    </lineage>
</organism>
<comment type="caution">
    <text evidence="1">The sequence shown here is derived from an EMBL/GenBank/DDBJ whole genome shotgun (WGS) entry which is preliminary data.</text>
</comment>
<proteinExistence type="predicted"/>
<sequence>KNCDVSRTVEAGVQHALVFYVPAQPYLPEGFQRIETDLERRYFAAVDGVDEHALARVGQSGSGVGQQRIVAVVEVAGGG</sequence>
<evidence type="ECO:0000313" key="1">
    <source>
        <dbReference type="EMBL" id="GFD59701.1"/>
    </source>
</evidence>
<dbReference type="AlphaFoldDB" id="A0A699XS01"/>